<dbReference type="GO" id="GO:0006457">
    <property type="term" value="P:protein folding"/>
    <property type="evidence" value="ECO:0007669"/>
    <property type="project" value="UniProtKB-UniRule"/>
</dbReference>
<dbReference type="GO" id="GO:1990230">
    <property type="term" value="C:iron-sulfur cluster transfer complex"/>
    <property type="evidence" value="ECO:0007669"/>
    <property type="project" value="TreeGrafter"/>
</dbReference>
<dbReference type="GO" id="GO:0051087">
    <property type="term" value="F:protein-folding chaperone binding"/>
    <property type="evidence" value="ECO:0007669"/>
    <property type="project" value="InterPro"/>
</dbReference>
<dbReference type="PROSITE" id="PS50076">
    <property type="entry name" value="DNAJ_2"/>
    <property type="match status" value="1"/>
</dbReference>
<dbReference type="PANTHER" id="PTHR14021">
    <property type="entry name" value="IRON-SULFUR CLUSTER CO-CHAPERONE PROTEIN HSCB"/>
    <property type="match status" value="1"/>
</dbReference>
<evidence type="ECO:0000256" key="1">
    <source>
        <dbReference type="ARBA" id="ARBA00010476"/>
    </source>
</evidence>
<dbReference type="Pfam" id="PF00226">
    <property type="entry name" value="DnaJ"/>
    <property type="match status" value="1"/>
</dbReference>
<sequence>MNHFELFDIKPDYALDLADLQQRYRKLQQAMHPDRFANASSRDKLLAVQRTSQLNDAYHTLREPLSRAEYMLTLRGVDMQHEQKTLQDPEFLMAQMEWRERVEELSPGDFAAIDTAFRDLEGETKLLQDKLEQQLAADANEEAADTIRKLKFMHKLGRELEALEDQ</sequence>
<evidence type="ECO:0000259" key="5">
    <source>
        <dbReference type="PROSITE" id="PS50076"/>
    </source>
</evidence>
<dbReference type="SMART" id="SM00271">
    <property type="entry name" value="DnaJ"/>
    <property type="match status" value="1"/>
</dbReference>
<organism evidence="6 7">
    <name type="scientific">Pseudidiomarina halophila</name>
    <dbReference type="NCBI Taxonomy" id="1449799"/>
    <lineage>
        <taxon>Bacteria</taxon>
        <taxon>Pseudomonadati</taxon>
        <taxon>Pseudomonadota</taxon>
        <taxon>Gammaproteobacteria</taxon>
        <taxon>Alteromonadales</taxon>
        <taxon>Idiomarinaceae</taxon>
        <taxon>Pseudidiomarina</taxon>
    </lineage>
</organism>
<keyword evidence="7" id="KW-1185">Reference proteome</keyword>
<evidence type="ECO:0000313" key="7">
    <source>
        <dbReference type="Proteomes" id="UP000287198"/>
    </source>
</evidence>
<dbReference type="Gene3D" id="1.10.287.110">
    <property type="entry name" value="DnaJ domain"/>
    <property type="match status" value="1"/>
</dbReference>
<dbReference type="HAMAP" id="MF_00682">
    <property type="entry name" value="HscB"/>
    <property type="match status" value="1"/>
</dbReference>
<dbReference type="CDD" id="cd06257">
    <property type="entry name" value="DnaJ"/>
    <property type="match status" value="1"/>
</dbReference>
<protein>
    <recommendedName>
        <fullName evidence="4">Co-chaperone protein HscB homolog</fullName>
    </recommendedName>
</protein>
<dbReference type="OrthoDB" id="287587at2"/>
<proteinExistence type="inferred from homology"/>
<comment type="subunit">
    <text evidence="4">Interacts with HscA and stimulates its ATPase activity.</text>
</comment>
<dbReference type="AlphaFoldDB" id="A0A432XWN6"/>
<comment type="caution">
    <text evidence="6">The sequence shown here is derived from an EMBL/GenBank/DDBJ whole genome shotgun (WGS) entry which is preliminary data.</text>
</comment>
<dbReference type="NCBIfam" id="TIGR00714">
    <property type="entry name" value="hscB"/>
    <property type="match status" value="1"/>
</dbReference>
<comment type="function">
    <text evidence="3 4">Co-chaperone involved in the maturation of iron-sulfur cluster-containing proteins. Seems to help targeting proteins to be folded toward HscA.</text>
</comment>
<evidence type="ECO:0000313" key="6">
    <source>
        <dbReference type="EMBL" id="RUO53117.1"/>
    </source>
</evidence>
<keyword evidence="2 4" id="KW-0143">Chaperone</keyword>
<dbReference type="PANTHER" id="PTHR14021:SF15">
    <property type="entry name" value="IRON-SULFUR CLUSTER CO-CHAPERONE PROTEIN HSCB"/>
    <property type="match status" value="1"/>
</dbReference>
<dbReference type="InterPro" id="IPR004640">
    <property type="entry name" value="HscB"/>
</dbReference>
<dbReference type="InterPro" id="IPR036386">
    <property type="entry name" value="HscB_C_sf"/>
</dbReference>
<evidence type="ECO:0000256" key="4">
    <source>
        <dbReference type="HAMAP-Rule" id="MF_00682"/>
    </source>
</evidence>
<dbReference type="Proteomes" id="UP000287198">
    <property type="component" value="Unassembled WGS sequence"/>
</dbReference>
<reference evidence="7" key="1">
    <citation type="journal article" date="2018" name="Front. Microbiol.">
        <title>Genome-Based Analysis Reveals the Taxonomy and Diversity of the Family Idiomarinaceae.</title>
        <authorList>
            <person name="Liu Y."/>
            <person name="Lai Q."/>
            <person name="Shao Z."/>
        </authorList>
    </citation>
    <scope>NUCLEOTIDE SEQUENCE [LARGE SCALE GENOMIC DNA]</scope>
    <source>
        <strain evidence="7">BH195</strain>
    </source>
</reference>
<dbReference type="GO" id="GO:0044571">
    <property type="term" value="P:[2Fe-2S] cluster assembly"/>
    <property type="evidence" value="ECO:0007669"/>
    <property type="project" value="InterPro"/>
</dbReference>
<comment type="similarity">
    <text evidence="1 4">Belongs to the HscB family.</text>
</comment>
<dbReference type="InterPro" id="IPR009073">
    <property type="entry name" value="HscB_oligo_C"/>
</dbReference>
<dbReference type="Gene3D" id="1.20.1280.20">
    <property type="entry name" value="HscB, C-terminal domain"/>
    <property type="match status" value="1"/>
</dbReference>
<dbReference type="Pfam" id="PF07743">
    <property type="entry name" value="HSCB_C"/>
    <property type="match status" value="1"/>
</dbReference>
<name>A0A432XWN6_9GAMM</name>
<dbReference type="InterPro" id="IPR036869">
    <property type="entry name" value="J_dom_sf"/>
</dbReference>
<dbReference type="EMBL" id="PIPW01000002">
    <property type="protein sequence ID" value="RUO53117.1"/>
    <property type="molecule type" value="Genomic_DNA"/>
</dbReference>
<dbReference type="RefSeq" id="WP_126763823.1">
    <property type="nucleotide sequence ID" value="NZ_JBHLTZ010000012.1"/>
</dbReference>
<dbReference type="GO" id="GO:0001671">
    <property type="term" value="F:ATPase activator activity"/>
    <property type="evidence" value="ECO:0007669"/>
    <property type="project" value="InterPro"/>
</dbReference>
<accession>A0A432XWN6</accession>
<dbReference type="InterPro" id="IPR001623">
    <property type="entry name" value="DnaJ_domain"/>
</dbReference>
<dbReference type="SUPFAM" id="SSF46565">
    <property type="entry name" value="Chaperone J-domain"/>
    <property type="match status" value="1"/>
</dbReference>
<dbReference type="SUPFAM" id="SSF47144">
    <property type="entry name" value="HSC20 (HSCB), C-terminal oligomerisation domain"/>
    <property type="match status" value="1"/>
</dbReference>
<gene>
    <name evidence="4" type="primary">hscB</name>
    <name evidence="6" type="ORF">CWI69_08835</name>
</gene>
<evidence type="ECO:0000256" key="3">
    <source>
        <dbReference type="ARBA" id="ARBA00025596"/>
    </source>
</evidence>
<dbReference type="GO" id="GO:0051259">
    <property type="term" value="P:protein complex oligomerization"/>
    <property type="evidence" value="ECO:0007669"/>
    <property type="project" value="InterPro"/>
</dbReference>
<feature type="domain" description="J" evidence="5">
    <location>
        <begin position="2"/>
        <end position="74"/>
    </location>
</feature>
<dbReference type="NCBIfam" id="NF003449">
    <property type="entry name" value="PRK05014.1"/>
    <property type="match status" value="1"/>
</dbReference>
<evidence type="ECO:0000256" key="2">
    <source>
        <dbReference type="ARBA" id="ARBA00023186"/>
    </source>
</evidence>